<keyword evidence="3" id="KW-1185">Reference proteome</keyword>
<gene>
    <name evidence="2" type="ORF">CYCCA115_LOCUS5462</name>
</gene>
<sequence length="179" mass="19137">MKFLVFALLLASTVSLARSAAPEAPPGTEYLGEGFCVPVLLGYSSNNHGGQGYDLCETLEPKSATECHELCLSTPGRLQGFLLSDIVDASEDFYSFDVGDADEGKCTCLYDGGSLEWDLQETTGRKPPGFNYCANSSSAVLDPVYDFSAKEGTFCYREQAIVSRPPPIPEVTGVDPASP</sequence>
<dbReference type="AlphaFoldDB" id="A0AAD2CLW8"/>
<proteinExistence type="predicted"/>
<protein>
    <submittedName>
        <fullName evidence="2">Uncharacterized protein</fullName>
    </submittedName>
</protein>
<accession>A0AAD2CLW8</accession>
<keyword evidence="1" id="KW-0732">Signal</keyword>
<comment type="caution">
    <text evidence="2">The sequence shown here is derived from an EMBL/GenBank/DDBJ whole genome shotgun (WGS) entry which is preliminary data.</text>
</comment>
<feature type="signal peptide" evidence="1">
    <location>
        <begin position="1"/>
        <end position="19"/>
    </location>
</feature>
<reference evidence="2" key="1">
    <citation type="submission" date="2023-08" db="EMBL/GenBank/DDBJ databases">
        <authorList>
            <person name="Audoor S."/>
            <person name="Bilcke G."/>
        </authorList>
    </citation>
    <scope>NUCLEOTIDE SEQUENCE</scope>
</reference>
<organism evidence="2 3">
    <name type="scientific">Cylindrotheca closterium</name>
    <dbReference type="NCBI Taxonomy" id="2856"/>
    <lineage>
        <taxon>Eukaryota</taxon>
        <taxon>Sar</taxon>
        <taxon>Stramenopiles</taxon>
        <taxon>Ochrophyta</taxon>
        <taxon>Bacillariophyta</taxon>
        <taxon>Bacillariophyceae</taxon>
        <taxon>Bacillariophycidae</taxon>
        <taxon>Bacillariales</taxon>
        <taxon>Bacillariaceae</taxon>
        <taxon>Cylindrotheca</taxon>
    </lineage>
</organism>
<dbReference type="Proteomes" id="UP001295423">
    <property type="component" value="Unassembled WGS sequence"/>
</dbReference>
<name>A0AAD2CLW8_9STRA</name>
<dbReference type="EMBL" id="CAKOGP040000588">
    <property type="protein sequence ID" value="CAJ1936994.1"/>
    <property type="molecule type" value="Genomic_DNA"/>
</dbReference>
<evidence type="ECO:0000256" key="1">
    <source>
        <dbReference type="SAM" id="SignalP"/>
    </source>
</evidence>
<evidence type="ECO:0000313" key="3">
    <source>
        <dbReference type="Proteomes" id="UP001295423"/>
    </source>
</evidence>
<feature type="chain" id="PRO_5042252133" evidence="1">
    <location>
        <begin position="20"/>
        <end position="179"/>
    </location>
</feature>
<evidence type="ECO:0000313" key="2">
    <source>
        <dbReference type="EMBL" id="CAJ1936994.1"/>
    </source>
</evidence>